<name>A0A6C0CYS4_9ZZZZ</name>
<dbReference type="AlphaFoldDB" id="A0A6C0CYS4"/>
<reference evidence="2" key="1">
    <citation type="journal article" date="2020" name="Nature">
        <title>Giant virus diversity and host interactions through global metagenomics.</title>
        <authorList>
            <person name="Schulz F."/>
            <person name="Roux S."/>
            <person name="Paez-Espino D."/>
            <person name="Jungbluth S."/>
            <person name="Walsh D.A."/>
            <person name="Denef V.J."/>
            <person name="McMahon K.D."/>
            <person name="Konstantinidis K.T."/>
            <person name="Eloe-Fadrosh E.A."/>
            <person name="Kyrpides N.C."/>
            <person name="Woyke T."/>
        </authorList>
    </citation>
    <scope>NUCLEOTIDE SEQUENCE</scope>
    <source>
        <strain evidence="2">GVMAG-M-3300023110-24</strain>
    </source>
</reference>
<dbReference type="GO" id="GO:0005634">
    <property type="term" value="C:nucleus"/>
    <property type="evidence" value="ECO:0007669"/>
    <property type="project" value="TreeGrafter"/>
</dbReference>
<dbReference type="GO" id="GO:0003677">
    <property type="term" value="F:DNA binding"/>
    <property type="evidence" value="ECO:0007669"/>
    <property type="project" value="UniProtKB-KW"/>
</dbReference>
<protein>
    <recommendedName>
        <fullName evidence="3">HTH cro/C1-type domain-containing protein</fullName>
    </recommendedName>
</protein>
<keyword evidence="1" id="KW-0238">DNA-binding</keyword>
<dbReference type="InterPro" id="IPR010982">
    <property type="entry name" value="Lambda_DNA-bd_dom_sf"/>
</dbReference>
<evidence type="ECO:0008006" key="3">
    <source>
        <dbReference type="Google" id="ProtNLM"/>
    </source>
</evidence>
<dbReference type="SUPFAM" id="SSF47413">
    <property type="entry name" value="lambda repressor-like DNA-binding domains"/>
    <property type="match status" value="1"/>
</dbReference>
<dbReference type="PANTHER" id="PTHR10245:SF123">
    <property type="entry name" value="OS08G0366100 PROTEIN"/>
    <property type="match status" value="1"/>
</dbReference>
<sequence>MSDEQLFDHQDWKQIIINKKPKQKKEKINNKNQEYNKIKKIEEKADTDKLQHKKYTTEFRQQIIHKRTNEMKITQKQLANILNLPEKCIKDIESGKAIYNNNHCTRIMRLLKI</sequence>
<dbReference type="Gene3D" id="1.10.260.40">
    <property type="entry name" value="lambda repressor-like DNA-binding domains"/>
    <property type="match status" value="1"/>
</dbReference>
<dbReference type="EMBL" id="MN739508">
    <property type="protein sequence ID" value="QHT09110.1"/>
    <property type="molecule type" value="Genomic_DNA"/>
</dbReference>
<accession>A0A6C0CYS4</accession>
<organism evidence="2">
    <name type="scientific">viral metagenome</name>
    <dbReference type="NCBI Taxonomy" id="1070528"/>
    <lineage>
        <taxon>unclassified sequences</taxon>
        <taxon>metagenomes</taxon>
        <taxon>organismal metagenomes</taxon>
    </lineage>
</organism>
<evidence type="ECO:0000256" key="1">
    <source>
        <dbReference type="ARBA" id="ARBA00023125"/>
    </source>
</evidence>
<dbReference type="PANTHER" id="PTHR10245">
    <property type="entry name" value="ENDOTHELIAL DIFFERENTIATION-RELATED FACTOR 1 MULTIPROTEIN BRIDGING FACTOR 1"/>
    <property type="match status" value="1"/>
</dbReference>
<evidence type="ECO:0000313" key="2">
    <source>
        <dbReference type="EMBL" id="QHT09110.1"/>
    </source>
</evidence>
<proteinExistence type="predicted"/>